<dbReference type="PANTHER" id="PTHR12227">
    <property type="entry name" value="GLYCERATE KINASE"/>
    <property type="match status" value="1"/>
</dbReference>
<dbReference type="Pfam" id="PF05161">
    <property type="entry name" value="MOFRL"/>
    <property type="match status" value="1"/>
</dbReference>
<feature type="domain" description="MOFRL" evidence="1">
    <location>
        <begin position="273"/>
        <end position="377"/>
    </location>
</feature>
<name>A0A7M1AXY5_9BACT</name>
<dbReference type="Pfam" id="PF13660">
    <property type="entry name" value="DUF4147"/>
    <property type="match status" value="1"/>
</dbReference>
<dbReference type="EMBL" id="CP041165">
    <property type="protein sequence ID" value="QOP41418.1"/>
    <property type="molecule type" value="Genomic_DNA"/>
</dbReference>
<evidence type="ECO:0000313" key="3">
    <source>
        <dbReference type="EMBL" id="QOP41418.1"/>
    </source>
</evidence>
<dbReference type="GO" id="GO:0008887">
    <property type="term" value="F:glycerate kinase activity"/>
    <property type="evidence" value="ECO:0007669"/>
    <property type="project" value="InterPro"/>
</dbReference>
<feature type="domain" description="MOFRL-associated" evidence="2">
    <location>
        <begin position="7"/>
        <end position="210"/>
    </location>
</feature>
<dbReference type="InterPro" id="IPR025286">
    <property type="entry name" value="MOFRL_assoc_dom"/>
</dbReference>
<evidence type="ECO:0000259" key="2">
    <source>
        <dbReference type="Pfam" id="PF13660"/>
    </source>
</evidence>
<dbReference type="SUPFAM" id="SSF82544">
    <property type="entry name" value="GckA/TtuD-like"/>
    <property type="match status" value="1"/>
</dbReference>
<proteinExistence type="predicted"/>
<organism evidence="3 4">
    <name type="scientific">Sulfurimonas marina</name>
    <dbReference type="NCBI Taxonomy" id="2590551"/>
    <lineage>
        <taxon>Bacteria</taxon>
        <taxon>Pseudomonadati</taxon>
        <taxon>Campylobacterota</taxon>
        <taxon>Epsilonproteobacteria</taxon>
        <taxon>Campylobacterales</taxon>
        <taxon>Sulfurimonadaceae</taxon>
        <taxon>Sulfurimonas</taxon>
    </lineage>
</organism>
<sequence>MSSKILLQKIFYKALKNVQAKTIIQKNIAIDENLLHIADQNIPLKSFKNLYIFSVGKAGYDMAKEAEHILGSYIKGGVSVSLKNKKLSYIKTCQSSHPKVSAKSFKCATQMIKELKKLTSDDLFIFFLSGGASAMIEKPIDNLSLEEFQKISDALLVSGVDIKALNTVRKSISAIKGGKLAKVCKAQGYVLVLSDVIGDDLKTIGSAPMLDKRFPHYIIGNNTIALEGAKNYIKNYVEKTKILTTSLDTNSKKGAKYICSEIEKYDKLYDSFCLLIGGETILEVKGDGVGGRNSELALRLLMSKCVTKDISILCAGSDGVDGNSSANGAFVEYELLNKSKKKKLDPKRYLKTNDSATFFQKLGSGFITGLTGTNVMDFVIILKQTKRE</sequence>
<dbReference type="KEGG" id="smax:FJR03_06535"/>
<dbReference type="RefSeq" id="WP_193112733.1">
    <property type="nucleotide sequence ID" value="NZ_CP041165.1"/>
</dbReference>
<accession>A0A7M1AXY5</accession>
<evidence type="ECO:0000313" key="4">
    <source>
        <dbReference type="Proteomes" id="UP000593910"/>
    </source>
</evidence>
<dbReference type="InterPro" id="IPR038614">
    <property type="entry name" value="GK_N_sf"/>
</dbReference>
<dbReference type="PANTHER" id="PTHR12227:SF0">
    <property type="entry name" value="GLYCERATE KINASE"/>
    <property type="match status" value="1"/>
</dbReference>
<evidence type="ECO:0000259" key="1">
    <source>
        <dbReference type="Pfam" id="PF05161"/>
    </source>
</evidence>
<dbReference type="InterPro" id="IPR039760">
    <property type="entry name" value="MOFRL_protein"/>
</dbReference>
<dbReference type="AlphaFoldDB" id="A0A7M1AXY5"/>
<dbReference type="GO" id="GO:0005737">
    <property type="term" value="C:cytoplasm"/>
    <property type="evidence" value="ECO:0007669"/>
    <property type="project" value="TreeGrafter"/>
</dbReference>
<dbReference type="Proteomes" id="UP000593910">
    <property type="component" value="Chromosome"/>
</dbReference>
<dbReference type="InterPro" id="IPR007835">
    <property type="entry name" value="MOFRL"/>
</dbReference>
<protein>
    <submittedName>
        <fullName evidence="3">DUF4147 domain-containing protein</fullName>
    </submittedName>
</protein>
<gene>
    <name evidence="3" type="ORF">FJR03_06535</name>
</gene>
<dbReference type="Gene3D" id="3.40.50.10180">
    <property type="entry name" value="Glycerate kinase, MOFRL-like N-terminal domain"/>
    <property type="match status" value="1"/>
</dbReference>
<keyword evidence="4" id="KW-1185">Reference proteome</keyword>
<reference evidence="3 4" key="1">
    <citation type="submission" date="2019-06" db="EMBL/GenBank/DDBJ databases">
        <title>Sulfurimonas gotlandica sp. nov., a chemoautotrophic and psychrotolerant epsilonproteobacterium isolated from a pelagic redoxcline, and an emended description of the genus Sulfurimonas.</title>
        <authorList>
            <person name="Wang S."/>
            <person name="Jiang L."/>
            <person name="Shao Z."/>
        </authorList>
    </citation>
    <scope>NUCLEOTIDE SEQUENCE [LARGE SCALE GENOMIC DNA]</scope>
    <source>
        <strain evidence="3 4">B2</strain>
    </source>
</reference>